<evidence type="ECO:0008006" key="4">
    <source>
        <dbReference type="Google" id="ProtNLM"/>
    </source>
</evidence>
<sequence length="104" mass="11126">MKRTVLLGIALVSIAATGCSSSPERSDDTEVIGVGNVEYNSLYHFGYNRGCTSAIAQNTSNESLESMKDKTLQGIDPFEDGWRSGTETCSNGEFKSMYTVGNAG</sequence>
<comment type="caution">
    <text evidence="2">The sequence shown here is derived from an EMBL/GenBank/DDBJ whole genome shotgun (WGS) entry which is preliminary data.</text>
</comment>
<accession>A0ABT0KSP8</accession>
<reference evidence="2 3" key="1">
    <citation type="submission" date="2022-01" db="EMBL/GenBank/DDBJ databases">
        <title>Whole genome-based taxonomy of the Shewanellaceae.</title>
        <authorList>
            <person name="Martin-Rodriguez A.J."/>
        </authorList>
    </citation>
    <scope>NUCLEOTIDE SEQUENCE [LARGE SCALE GENOMIC DNA]</scope>
    <source>
        <strain evidence="2 3">DSM 24955</strain>
    </source>
</reference>
<dbReference type="PROSITE" id="PS51257">
    <property type="entry name" value="PROKAR_LIPOPROTEIN"/>
    <property type="match status" value="1"/>
</dbReference>
<gene>
    <name evidence="2" type="ORF">L2737_14680</name>
</gene>
<keyword evidence="3" id="KW-1185">Reference proteome</keyword>
<feature type="signal peptide" evidence="1">
    <location>
        <begin position="1"/>
        <end position="18"/>
    </location>
</feature>
<organism evidence="2 3">
    <name type="scientific">Shewanella electrodiphila</name>
    <dbReference type="NCBI Taxonomy" id="934143"/>
    <lineage>
        <taxon>Bacteria</taxon>
        <taxon>Pseudomonadati</taxon>
        <taxon>Pseudomonadota</taxon>
        <taxon>Gammaproteobacteria</taxon>
        <taxon>Alteromonadales</taxon>
        <taxon>Shewanellaceae</taxon>
        <taxon>Shewanella</taxon>
    </lineage>
</organism>
<dbReference type="Proteomes" id="UP001202134">
    <property type="component" value="Unassembled WGS sequence"/>
</dbReference>
<keyword evidence="1" id="KW-0732">Signal</keyword>
<protein>
    <recommendedName>
        <fullName evidence="4">Lipoprotein</fullName>
    </recommendedName>
</protein>
<dbReference type="EMBL" id="JAKIKU010000008">
    <property type="protein sequence ID" value="MCL1046556.1"/>
    <property type="molecule type" value="Genomic_DNA"/>
</dbReference>
<proteinExistence type="predicted"/>
<name>A0ABT0KSP8_9GAMM</name>
<dbReference type="RefSeq" id="WP_248956207.1">
    <property type="nucleotide sequence ID" value="NZ_JAKIKU010000008.1"/>
</dbReference>
<evidence type="ECO:0000313" key="2">
    <source>
        <dbReference type="EMBL" id="MCL1046556.1"/>
    </source>
</evidence>
<evidence type="ECO:0000313" key="3">
    <source>
        <dbReference type="Proteomes" id="UP001202134"/>
    </source>
</evidence>
<feature type="chain" id="PRO_5045642138" description="Lipoprotein" evidence="1">
    <location>
        <begin position="19"/>
        <end position="104"/>
    </location>
</feature>
<evidence type="ECO:0000256" key="1">
    <source>
        <dbReference type="SAM" id="SignalP"/>
    </source>
</evidence>